<protein>
    <submittedName>
        <fullName evidence="1">Uncharacterized protein</fullName>
    </submittedName>
</protein>
<gene>
    <name evidence="1" type="ORF">K6K13_16180</name>
</gene>
<keyword evidence="2" id="KW-1185">Reference proteome</keyword>
<dbReference type="EMBL" id="CP081864">
    <property type="protein sequence ID" value="QZN94791.1"/>
    <property type="molecule type" value="Genomic_DNA"/>
</dbReference>
<reference evidence="1 2" key="1">
    <citation type="submission" date="2021-08" db="EMBL/GenBank/DDBJ databases">
        <title>Culture and genomic analysis of Symbiopectobacterium purcellii sp. nov. gen. nov., isolated from the leafhopper Empoasca decipiens.</title>
        <authorList>
            <person name="Nadal-Jimenez P."/>
            <person name="Siozios S."/>
            <person name="Halliday N."/>
            <person name="Camara M."/>
            <person name="Hurst G.D.D."/>
        </authorList>
    </citation>
    <scope>NUCLEOTIDE SEQUENCE [LARGE SCALE GENOMIC DNA]</scope>
    <source>
        <strain evidence="1 2">SyEd1</strain>
    </source>
</reference>
<dbReference type="RefSeq" id="WP_222157904.1">
    <property type="nucleotide sequence ID" value="NZ_CP081864.1"/>
</dbReference>
<accession>A0ABX9AL48</accession>
<organism evidence="1 2">
    <name type="scientific">Symbiopectobacterium purcellii</name>
    <dbReference type="NCBI Taxonomy" id="2871826"/>
    <lineage>
        <taxon>Bacteria</taxon>
        <taxon>Pseudomonadati</taxon>
        <taxon>Pseudomonadota</taxon>
        <taxon>Gammaproteobacteria</taxon>
        <taxon>Enterobacterales</taxon>
        <taxon>Enterobacteriaceae</taxon>
    </lineage>
</organism>
<sequence length="66" mass="7859">MTTINSLLNSTTVLYENDGNIKEISEMVKELSDEERNNYAMRFMYNEWMQKVLLSDGLDPDENYDW</sequence>
<evidence type="ECO:0000313" key="2">
    <source>
        <dbReference type="Proteomes" id="UP000825886"/>
    </source>
</evidence>
<proteinExistence type="predicted"/>
<dbReference type="Proteomes" id="UP000825886">
    <property type="component" value="Chromosome"/>
</dbReference>
<name>A0ABX9AL48_9ENTR</name>
<evidence type="ECO:0000313" key="1">
    <source>
        <dbReference type="EMBL" id="QZN94791.1"/>
    </source>
</evidence>